<dbReference type="EMBL" id="BTSX01000001">
    <property type="protein sequence ID" value="GMS80542.1"/>
    <property type="molecule type" value="Genomic_DNA"/>
</dbReference>
<evidence type="ECO:0000313" key="3">
    <source>
        <dbReference type="Proteomes" id="UP001432027"/>
    </source>
</evidence>
<reference evidence="2" key="1">
    <citation type="submission" date="2023-10" db="EMBL/GenBank/DDBJ databases">
        <title>Genome assembly of Pristionchus species.</title>
        <authorList>
            <person name="Yoshida K."/>
            <person name="Sommer R.J."/>
        </authorList>
    </citation>
    <scope>NUCLEOTIDE SEQUENCE</scope>
    <source>
        <strain evidence="2">RS0144</strain>
    </source>
</reference>
<dbReference type="AlphaFoldDB" id="A0AAV5SCW5"/>
<evidence type="ECO:0000313" key="2">
    <source>
        <dbReference type="EMBL" id="GMS80542.1"/>
    </source>
</evidence>
<feature type="transmembrane region" description="Helical" evidence="1">
    <location>
        <begin position="15"/>
        <end position="47"/>
    </location>
</feature>
<evidence type="ECO:0000256" key="1">
    <source>
        <dbReference type="SAM" id="Phobius"/>
    </source>
</evidence>
<keyword evidence="1" id="KW-0812">Transmembrane</keyword>
<sequence>SSIRHAMWDLSATPIFLFIPFVAFFLLFVLILSLKICCSSLLVRAWLNRVLRRKKASSVPRASPPAWRSPTSSAESIEALRAEAAGRAAAVTHITRDQPTGEPPGYYAGVLPVTETSGMYAMQVPNYTVVQNNTSSMRDPRLFGGLAGIAAPPPYPPPPAYSQISNYTEMPGRNPSTSAALVSPTTCIKISEFPPVA</sequence>
<dbReference type="Proteomes" id="UP001432027">
    <property type="component" value="Unassembled WGS sequence"/>
</dbReference>
<protein>
    <submittedName>
        <fullName evidence="2">Uncharacterized protein</fullName>
    </submittedName>
</protein>
<keyword evidence="1" id="KW-0472">Membrane</keyword>
<keyword evidence="3" id="KW-1185">Reference proteome</keyword>
<keyword evidence="1" id="KW-1133">Transmembrane helix</keyword>
<accession>A0AAV5SCW5</accession>
<name>A0AAV5SCW5_9BILA</name>
<organism evidence="2 3">
    <name type="scientific">Pristionchus entomophagus</name>
    <dbReference type="NCBI Taxonomy" id="358040"/>
    <lineage>
        <taxon>Eukaryota</taxon>
        <taxon>Metazoa</taxon>
        <taxon>Ecdysozoa</taxon>
        <taxon>Nematoda</taxon>
        <taxon>Chromadorea</taxon>
        <taxon>Rhabditida</taxon>
        <taxon>Rhabditina</taxon>
        <taxon>Diplogasteromorpha</taxon>
        <taxon>Diplogasteroidea</taxon>
        <taxon>Neodiplogasteridae</taxon>
        <taxon>Pristionchus</taxon>
    </lineage>
</organism>
<feature type="non-terminal residue" evidence="2">
    <location>
        <position position="1"/>
    </location>
</feature>
<comment type="caution">
    <text evidence="2">The sequence shown here is derived from an EMBL/GenBank/DDBJ whole genome shotgun (WGS) entry which is preliminary data.</text>
</comment>
<gene>
    <name evidence="2" type="ORF">PENTCL1PPCAC_2717</name>
</gene>
<proteinExistence type="predicted"/>